<evidence type="ECO:0000256" key="4">
    <source>
        <dbReference type="RuleBase" id="RU003719"/>
    </source>
</evidence>
<dbReference type="InterPro" id="IPR050418">
    <property type="entry name" value="D-iso_2-hydroxyacid_DH_PdxB"/>
</dbReference>
<dbReference type="PANTHER" id="PTHR43761">
    <property type="entry name" value="D-ISOMER SPECIFIC 2-HYDROXYACID DEHYDROGENASE FAMILY PROTEIN (AFU_ORTHOLOGUE AFUA_1G13630)"/>
    <property type="match status" value="1"/>
</dbReference>
<keyword evidence="2 4" id="KW-0560">Oxidoreductase</keyword>
<dbReference type="SUPFAM" id="SSF52283">
    <property type="entry name" value="Formate/glycerate dehydrogenase catalytic domain-like"/>
    <property type="match status" value="1"/>
</dbReference>
<dbReference type="PROSITE" id="PS00670">
    <property type="entry name" value="D_2_HYDROXYACID_DH_2"/>
    <property type="match status" value="1"/>
</dbReference>
<dbReference type="InterPro" id="IPR029753">
    <property type="entry name" value="D-isomer_DH_CS"/>
</dbReference>
<evidence type="ECO:0000259" key="6">
    <source>
        <dbReference type="Pfam" id="PF02826"/>
    </source>
</evidence>
<comment type="caution">
    <text evidence="7">The sequence shown here is derived from an EMBL/GenBank/DDBJ whole genome shotgun (WGS) entry which is preliminary data.</text>
</comment>
<keyword evidence="3" id="KW-0520">NAD</keyword>
<dbReference type="GO" id="GO:0016616">
    <property type="term" value="F:oxidoreductase activity, acting on the CH-OH group of donors, NAD or NADP as acceptor"/>
    <property type="evidence" value="ECO:0007669"/>
    <property type="project" value="InterPro"/>
</dbReference>
<evidence type="ECO:0000259" key="5">
    <source>
        <dbReference type="Pfam" id="PF00389"/>
    </source>
</evidence>
<feature type="domain" description="D-isomer specific 2-hydroxyacid dehydrogenase catalytic" evidence="5">
    <location>
        <begin position="14"/>
        <end position="318"/>
    </location>
</feature>
<reference evidence="7" key="2">
    <citation type="submission" date="2021-04" db="EMBL/GenBank/DDBJ databases">
        <authorList>
            <person name="Gilroy R."/>
        </authorList>
    </citation>
    <scope>NUCLEOTIDE SEQUENCE</scope>
    <source>
        <strain evidence="7">5032</strain>
    </source>
</reference>
<dbReference type="Pfam" id="PF02826">
    <property type="entry name" value="2-Hacid_dh_C"/>
    <property type="match status" value="1"/>
</dbReference>
<accession>A0A9D2KPU9</accession>
<protein>
    <submittedName>
        <fullName evidence="7">D-2-hydroxyacid dehydrogenase</fullName>
    </submittedName>
</protein>
<dbReference type="InterPro" id="IPR006139">
    <property type="entry name" value="D-isomer_2_OHA_DH_cat_dom"/>
</dbReference>
<sequence length="322" mass="35090">MKIVILDGKLLNPGDVDWSPLEKLGELKVYDDSTVEQVPQRAAGADVILVNKVPLRRDTLAQLPDVKMVGVVATGYDVVDIDAFAERGIPVCNVVAYGVNDVAQHVMALLLELCHRTSEHTLSIRSGEWTDGGEWCYWMHTPVCLEGMTFGLIGYGNIGRRVGELAHALGMKVLAHRRNPKNPPAYAPFAFATLEQVLSQSDVISLHCPLTDATRGIINKKSLAKMKRGAILINAARGPLVNEDDIAAALRSGQLGGYGADVMVKEPPVRDNPLFSTPNTLLTPHMAWATVRARQNIINLTAENILRWKEGNPINVVNPVKG</sequence>
<dbReference type="Gene3D" id="3.40.50.720">
    <property type="entry name" value="NAD(P)-binding Rossmann-like Domain"/>
    <property type="match status" value="2"/>
</dbReference>
<evidence type="ECO:0000256" key="2">
    <source>
        <dbReference type="ARBA" id="ARBA00023002"/>
    </source>
</evidence>
<organism evidence="7 8">
    <name type="scientific">Candidatus Desulfovibrio intestinavium</name>
    <dbReference type="NCBI Taxonomy" id="2838534"/>
    <lineage>
        <taxon>Bacteria</taxon>
        <taxon>Pseudomonadati</taxon>
        <taxon>Thermodesulfobacteriota</taxon>
        <taxon>Desulfovibrionia</taxon>
        <taxon>Desulfovibrionales</taxon>
        <taxon>Desulfovibrionaceae</taxon>
        <taxon>Desulfovibrio</taxon>
    </lineage>
</organism>
<dbReference type="Proteomes" id="UP000823821">
    <property type="component" value="Unassembled WGS sequence"/>
</dbReference>
<evidence type="ECO:0000256" key="1">
    <source>
        <dbReference type="ARBA" id="ARBA00005854"/>
    </source>
</evidence>
<dbReference type="EMBL" id="DWZD01000013">
    <property type="protein sequence ID" value="HJA78298.1"/>
    <property type="molecule type" value="Genomic_DNA"/>
</dbReference>
<dbReference type="PROSITE" id="PS00671">
    <property type="entry name" value="D_2_HYDROXYACID_DH_3"/>
    <property type="match status" value="1"/>
</dbReference>
<dbReference type="InterPro" id="IPR006140">
    <property type="entry name" value="D-isomer_DH_NAD-bd"/>
</dbReference>
<gene>
    <name evidence="7" type="ORF">H9784_01820</name>
</gene>
<comment type="similarity">
    <text evidence="1 4">Belongs to the D-isomer specific 2-hydroxyacid dehydrogenase family.</text>
</comment>
<dbReference type="PANTHER" id="PTHR43761:SF1">
    <property type="entry name" value="D-ISOMER SPECIFIC 2-HYDROXYACID DEHYDROGENASE CATALYTIC DOMAIN-CONTAINING PROTEIN-RELATED"/>
    <property type="match status" value="1"/>
</dbReference>
<reference evidence="7" key="1">
    <citation type="journal article" date="2021" name="PeerJ">
        <title>Extensive microbial diversity within the chicken gut microbiome revealed by metagenomics and culture.</title>
        <authorList>
            <person name="Gilroy R."/>
            <person name="Ravi A."/>
            <person name="Getino M."/>
            <person name="Pursley I."/>
            <person name="Horton D.L."/>
            <person name="Alikhan N.F."/>
            <person name="Baker D."/>
            <person name="Gharbi K."/>
            <person name="Hall N."/>
            <person name="Watson M."/>
            <person name="Adriaenssens E.M."/>
            <person name="Foster-Nyarko E."/>
            <person name="Jarju S."/>
            <person name="Secka A."/>
            <person name="Antonio M."/>
            <person name="Oren A."/>
            <person name="Chaudhuri R.R."/>
            <person name="La Ragione R."/>
            <person name="Hildebrand F."/>
            <person name="Pallen M.J."/>
        </authorList>
    </citation>
    <scope>NUCLEOTIDE SEQUENCE</scope>
    <source>
        <strain evidence="7">5032</strain>
    </source>
</reference>
<dbReference type="FunFam" id="3.40.50.720:FF:000203">
    <property type="entry name" value="D-3-phosphoglycerate dehydrogenase (SerA)"/>
    <property type="match status" value="1"/>
</dbReference>
<evidence type="ECO:0000313" key="8">
    <source>
        <dbReference type="Proteomes" id="UP000823821"/>
    </source>
</evidence>
<dbReference type="Pfam" id="PF00389">
    <property type="entry name" value="2-Hacid_dh"/>
    <property type="match status" value="1"/>
</dbReference>
<dbReference type="AlphaFoldDB" id="A0A9D2KPU9"/>
<dbReference type="CDD" id="cd12162">
    <property type="entry name" value="2-Hacid_dh_4"/>
    <property type="match status" value="1"/>
</dbReference>
<name>A0A9D2KPU9_9BACT</name>
<feature type="domain" description="D-isomer specific 2-hydroxyacid dehydrogenase NAD-binding" evidence="6">
    <location>
        <begin position="107"/>
        <end position="287"/>
    </location>
</feature>
<dbReference type="SUPFAM" id="SSF51735">
    <property type="entry name" value="NAD(P)-binding Rossmann-fold domains"/>
    <property type="match status" value="1"/>
</dbReference>
<evidence type="ECO:0000256" key="3">
    <source>
        <dbReference type="ARBA" id="ARBA00023027"/>
    </source>
</evidence>
<dbReference type="GO" id="GO:0051287">
    <property type="term" value="F:NAD binding"/>
    <property type="evidence" value="ECO:0007669"/>
    <property type="project" value="InterPro"/>
</dbReference>
<dbReference type="InterPro" id="IPR036291">
    <property type="entry name" value="NAD(P)-bd_dom_sf"/>
</dbReference>
<proteinExistence type="inferred from homology"/>
<evidence type="ECO:0000313" key="7">
    <source>
        <dbReference type="EMBL" id="HJA78298.1"/>
    </source>
</evidence>